<dbReference type="InterPro" id="IPR036638">
    <property type="entry name" value="HLH_DNA-bd_sf"/>
</dbReference>
<accession>A0ABD1TQE7</accession>
<dbReference type="AlphaFoldDB" id="A0ABD1TQE7"/>
<comment type="caution">
    <text evidence="7">The sequence shown here is derived from an EMBL/GenBank/DDBJ whole genome shotgun (WGS) entry which is preliminary data.</text>
</comment>
<comment type="subcellular location">
    <subcellularLocation>
        <location evidence="1">Nucleus</location>
    </subcellularLocation>
</comment>
<keyword evidence="4" id="KW-0804">Transcription</keyword>
<evidence type="ECO:0000259" key="6">
    <source>
        <dbReference type="PROSITE" id="PS50888"/>
    </source>
</evidence>
<sequence>MALEAVIFQQDLFGQSEKDLYSLYNLLEGNWNFESDPIQIPEETSFASLDSQTLPPQDANEEFPNTVSVRVKRRRSRIKKNFEEIETQRMTHIATERNRRKQMNDYLSVLRALMPDSYVQKGDQASIVGGAINYVKELEQQLQFLGGQKKHHEIESSLSSSSPPFSEFFSCPQYSTCGQAVIGMADGTQSLTEADIEVTMVESYANVKIRSKKQPKRLLKIVSGLQNLRLTILHLNVTTVDQVVLYSLSLKVEDGCTLTSVDEIAAAVNQVEPHPRGLPPPLFWGFGGRYKSHDVLQWSRVESLFFNCAYNESLP</sequence>
<evidence type="ECO:0000313" key="7">
    <source>
        <dbReference type="EMBL" id="KAL2514788.1"/>
    </source>
</evidence>
<dbReference type="PROSITE" id="PS50888">
    <property type="entry name" value="BHLH"/>
    <property type="match status" value="1"/>
</dbReference>
<dbReference type="GO" id="GO:0003677">
    <property type="term" value="F:DNA binding"/>
    <property type="evidence" value="ECO:0007669"/>
    <property type="project" value="UniProtKB-KW"/>
</dbReference>
<keyword evidence="5" id="KW-0539">Nucleus</keyword>
<evidence type="ECO:0000256" key="4">
    <source>
        <dbReference type="ARBA" id="ARBA00023163"/>
    </source>
</evidence>
<dbReference type="SMART" id="SM00353">
    <property type="entry name" value="HLH"/>
    <property type="match status" value="1"/>
</dbReference>
<dbReference type="GO" id="GO:0080090">
    <property type="term" value="P:regulation of primary metabolic process"/>
    <property type="evidence" value="ECO:0007669"/>
    <property type="project" value="UniProtKB-ARBA"/>
</dbReference>
<dbReference type="Gene3D" id="4.10.280.10">
    <property type="entry name" value="Helix-loop-helix DNA-binding domain"/>
    <property type="match status" value="1"/>
</dbReference>
<reference evidence="8" key="1">
    <citation type="submission" date="2024-07" db="EMBL/GenBank/DDBJ databases">
        <title>Two chromosome-level genome assemblies of Korean endemic species Abeliophyllum distichum and Forsythia ovata (Oleaceae).</title>
        <authorList>
            <person name="Jang H."/>
        </authorList>
    </citation>
    <scope>NUCLEOTIDE SEQUENCE [LARGE SCALE GENOMIC DNA]</scope>
</reference>
<keyword evidence="8" id="KW-1185">Reference proteome</keyword>
<dbReference type="Pfam" id="PF22754">
    <property type="entry name" value="bHLH-TF_ACT-like_plant"/>
    <property type="match status" value="1"/>
</dbReference>
<keyword evidence="3" id="KW-0238">DNA-binding</keyword>
<dbReference type="SUPFAM" id="SSF47459">
    <property type="entry name" value="HLH, helix-loop-helix DNA-binding domain"/>
    <property type="match status" value="1"/>
</dbReference>
<evidence type="ECO:0000256" key="2">
    <source>
        <dbReference type="ARBA" id="ARBA00023015"/>
    </source>
</evidence>
<evidence type="ECO:0000256" key="5">
    <source>
        <dbReference type="ARBA" id="ARBA00023242"/>
    </source>
</evidence>
<name>A0ABD1TQE7_9LAMI</name>
<feature type="domain" description="BHLH" evidence="6">
    <location>
        <begin position="87"/>
        <end position="138"/>
    </location>
</feature>
<proteinExistence type="predicted"/>
<evidence type="ECO:0000313" key="8">
    <source>
        <dbReference type="Proteomes" id="UP001604277"/>
    </source>
</evidence>
<dbReference type="Pfam" id="PF00010">
    <property type="entry name" value="HLH"/>
    <property type="match status" value="1"/>
</dbReference>
<dbReference type="PANTHER" id="PTHR11969:SF54">
    <property type="entry name" value="MAD-LIKE PROTEIN 1"/>
    <property type="match status" value="1"/>
</dbReference>
<evidence type="ECO:0000256" key="1">
    <source>
        <dbReference type="ARBA" id="ARBA00004123"/>
    </source>
</evidence>
<dbReference type="EMBL" id="JBFOLJ010000008">
    <property type="protein sequence ID" value="KAL2514788.1"/>
    <property type="molecule type" value="Genomic_DNA"/>
</dbReference>
<evidence type="ECO:0000256" key="3">
    <source>
        <dbReference type="ARBA" id="ARBA00023125"/>
    </source>
</evidence>
<keyword evidence="2" id="KW-0805">Transcription regulation</keyword>
<dbReference type="Proteomes" id="UP001604277">
    <property type="component" value="Unassembled WGS sequence"/>
</dbReference>
<gene>
    <name evidence="7" type="ORF">Fot_28759</name>
</gene>
<organism evidence="7 8">
    <name type="scientific">Forsythia ovata</name>
    <dbReference type="NCBI Taxonomy" id="205694"/>
    <lineage>
        <taxon>Eukaryota</taxon>
        <taxon>Viridiplantae</taxon>
        <taxon>Streptophyta</taxon>
        <taxon>Embryophyta</taxon>
        <taxon>Tracheophyta</taxon>
        <taxon>Spermatophyta</taxon>
        <taxon>Magnoliopsida</taxon>
        <taxon>eudicotyledons</taxon>
        <taxon>Gunneridae</taxon>
        <taxon>Pentapetalae</taxon>
        <taxon>asterids</taxon>
        <taxon>lamiids</taxon>
        <taxon>Lamiales</taxon>
        <taxon>Oleaceae</taxon>
        <taxon>Forsythieae</taxon>
        <taxon>Forsythia</taxon>
    </lineage>
</organism>
<dbReference type="InterPro" id="IPR011598">
    <property type="entry name" value="bHLH_dom"/>
</dbReference>
<dbReference type="GO" id="GO:0005634">
    <property type="term" value="C:nucleus"/>
    <property type="evidence" value="ECO:0007669"/>
    <property type="project" value="UniProtKB-SubCell"/>
</dbReference>
<dbReference type="PANTHER" id="PTHR11969">
    <property type="entry name" value="MAX DIMERIZATION, MAD"/>
    <property type="match status" value="1"/>
</dbReference>
<protein>
    <submittedName>
        <fullName evidence="7">Transcription factor bHLH</fullName>
    </submittedName>
</protein>
<dbReference type="InterPro" id="IPR054502">
    <property type="entry name" value="bHLH-TF_ACT-like_plant"/>
</dbReference>